<dbReference type="PANTHER" id="PTHR42718">
    <property type="entry name" value="MAJOR FACILITATOR SUPERFAMILY MULTIDRUG TRANSPORTER MFSC"/>
    <property type="match status" value="1"/>
</dbReference>
<keyword evidence="2" id="KW-0813">Transport</keyword>
<reference evidence="9 10" key="1">
    <citation type="submission" date="2020-08" db="EMBL/GenBank/DDBJ databases">
        <title>Genomic Encyclopedia of Type Strains, Phase IV (KMG-IV): sequencing the most valuable type-strain genomes for metagenomic binning, comparative biology and taxonomic classification.</title>
        <authorList>
            <person name="Goeker M."/>
        </authorList>
    </citation>
    <scope>NUCLEOTIDE SEQUENCE [LARGE SCALE GENOMIC DNA]</scope>
    <source>
        <strain evidence="9 10">DSM 28101</strain>
    </source>
</reference>
<dbReference type="AlphaFoldDB" id="A0A7W6PD58"/>
<comment type="caution">
    <text evidence="9">The sequence shown here is derived from an EMBL/GenBank/DDBJ whole genome shotgun (WGS) entry which is preliminary data.</text>
</comment>
<feature type="transmembrane region" description="Helical" evidence="7">
    <location>
        <begin position="194"/>
        <end position="215"/>
    </location>
</feature>
<evidence type="ECO:0000256" key="7">
    <source>
        <dbReference type="SAM" id="Phobius"/>
    </source>
</evidence>
<feature type="transmembrane region" description="Helical" evidence="7">
    <location>
        <begin position="163"/>
        <end position="182"/>
    </location>
</feature>
<dbReference type="EMBL" id="JACIDZ010000023">
    <property type="protein sequence ID" value="MBB4124434.1"/>
    <property type="molecule type" value="Genomic_DNA"/>
</dbReference>
<evidence type="ECO:0000256" key="1">
    <source>
        <dbReference type="ARBA" id="ARBA00004651"/>
    </source>
</evidence>
<evidence type="ECO:0000256" key="5">
    <source>
        <dbReference type="ARBA" id="ARBA00022989"/>
    </source>
</evidence>
<evidence type="ECO:0000256" key="4">
    <source>
        <dbReference type="ARBA" id="ARBA00022692"/>
    </source>
</evidence>
<name>A0A7W6PD58_9HYPH</name>
<evidence type="ECO:0000256" key="2">
    <source>
        <dbReference type="ARBA" id="ARBA00022448"/>
    </source>
</evidence>
<proteinExistence type="predicted"/>
<feature type="domain" description="Major facilitator superfamily (MFS) profile" evidence="8">
    <location>
        <begin position="1"/>
        <end position="220"/>
    </location>
</feature>
<comment type="subcellular location">
    <subcellularLocation>
        <location evidence="1">Cell membrane</location>
        <topology evidence="1">Multi-pass membrane protein</topology>
    </subcellularLocation>
</comment>
<feature type="transmembrane region" description="Helical" evidence="7">
    <location>
        <begin position="115"/>
        <end position="135"/>
    </location>
</feature>
<dbReference type="InterPro" id="IPR011701">
    <property type="entry name" value="MFS"/>
</dbReference>
<dbReference type="Proteomes" id="UP000530571">
    <property type="component" value="Unassembled WGS sequence"/>
</dbReference>
<keyword evidence="6 7" id="KW-0472">Membrane</keyword>
<dbReference type="GO" id="GO:0005886">
    <property type="term" value="C:plasma membrane"/>
    <property type="evidence" value="ECO:0007669"/>
    <property type="project" value="UniProtKB-SubCell"/>
</dbReference>
<evidence type="ECO:0000313" key="9">
    <source>
        <dbReference type="EMBL" id="MBB4124434.1"/>
    </source>
</evidence>
<keyword evidence="4 7" id="KW-0812">Transmembrane</keyword>
<dbReference type="SUPFAM" id="SSF103473">
    <property type="entry name" value="MFS general substrate transporter"/>
    <property type="match status" value="1"/>
</dbReference>
<gene>
    <name evidence="9" type="ORF">GGR30_004392</name>
</gene>
<keyword evidence="3" id="KW-1003">Cell membrane</keyword>
<evidence type="ECO:0000313" key="10">
    <source>
        <dbReference type="Proteomes" id="UP000530571"/>
    </source>
</evidence>
<evidence type="ECO:0000256" key="6">
    <source>
        <dbReference type="ARBA" id="ARBA00023136"/>
    </source>
</evidence>
<dbReference type="GO" id="GO:0022857">
    <property type="term" value="F:transmembrane transporter activity"/>
    <property type="evidence" value="ECO:0007669"/>
    <property type="project" value="InterPro"/>
</dbReference>
<evidence type="ECO:0000259" key="8">
    <source>
        <dbReference type="PROSITE" id="PS50850"/>
    </source>
</evidence>
<dbReference type="Pfam" id="PF07690">
    <property type="entry name" value="MFS_1"/>
    <property type="match status" value="1"/>
</dbReference>
<dbReference type="PANTHER" id="PTHR42718:SF46">
    <property type="entry name" value="BLR6921 PROTEIN"/>
    <property type="match status" value="1"/>
</dbReference>
<organism evidence="9 10">
    <name type="scientific">Martelella radicis</name>
    <dbReference type="NCBI Taxonomy" id="1397476"/>
    <lineage>
        <taxon>Bacteria</taxon>
        <taxon>Pseudomonadati</taxon>
        <taxon>Pseudomonadota</taxon>
        <taxon>Alphaproteobacteria</taxon>
        <taxon>Hyphomicrobiales</taxon>
        <taxon>Aurantimonadaceae</taxon>
        <taxon>Martelella</taxon>
    </lineage>
</organism>
<dbReference type="InterPro" id="IPR036259">
    <property type="entry name" value="MFS_trans_sf"/>
</dbReference>
<evidence type="ECO:0000256" key="3">
    <source>
        <dbReference type="ARBA" id="ARBA00022475"/>
    </source>
</evidence>
<protein>
    <submittedName>
        <fullName evidence="9">Putative MFS family arabinose efflux permease</fullName>
    </submittedName>
</protein>
<dbReference type="PROSITE" id="PS50850">
    <property type="entry name" value="MFS"/>
    <property type="match status" value="1"/>
</dbReference>
<feature type="transmembrane region" description="Helical" evidence="7">
    <location>
        <begin position="56"/>
        <end position="79"/>
    </location>
</feature>
<dbReference type="Gene3D" id="1.20.1250.20">
    <property type="entry name" value="MFS general substrate transporter like domains"/>
    <property type="match status" value="1"/>
</dbReference>
<keyword evidence="10" id="KW-1185">Reference proteome</keyword>
<dbReference type="RefSeq" id="WP_183491113.1">
    <property type="nucleotide sequence ID" value="NZ_JACIDZ010000023.1"/>
</dbReference>
<keyword evidence="5 7" id="KW-1133">Transmembrane helix</keyword>
<accession>A0A7W6PD58</accession>
<feature type="transmembrane region" description="Helical" evidence="7">
    <location>
        <begin position="91"/>
        <end position="109"/>
    </location>
</feature>
<dbReference type="InterPro" id="IPR020846">
    <property type="entry name" value="MFS_dom"/>
</dbReference>
<sequence>MVFILRQSRARNPLLRLSIPADRNRATAFLSMAVIGAGMFGMLMFLAFYLQSVLEFSPLATGLAFLPFSAGIVLGSSIASKLMPRFGDSRTMWIGLFGAALGMVWLVPVGPGLGFWAQVLPALCVMSFGLGIYFVPASSSALTGVGEEQSGVASAPVNVTQQVGGSIGPALLNTIFLVATMATPDSRLQTLEGYRAVFAAAAGLFLIALLVALLLPRRASRRIAG</sequence>
<feature type="transmembrane region" description="Helical" evidence="7">
    <location>
        <begin position="26"/>
        <end position="50"/>
    </location>
</feature>